<evidence type="ECO:0000313" key="2">
    <source>
        <dbReference type="Proteomes" id="UP000256970"/>
    </source>
</evidence>
<evidence type="ECO:0008006" key="3">
    <source>
        <dbReference type="Google" id="ProtNLM"/>
    </source>
</evidence>
<proteinExistence type="predicted"/>
<dbReference type="EMBL" id="FNXT01001043">
    <property type="protein sequence ID" value="SZX71269.1"/>
    <property type="molecule type" value="Genomic_DNA"/>
</dbReference>
<organism evidence="1 2">
    <name type="scientific">Tetradesmus obliquus</name>
    <name type="common">Green alga</name>
    <name type="synonym">Acutodesmus obliquus</name>
    <dbReference type="NCBI Taxonomy" id="3088"/>
    <lineage>
        <taxon>Eukaryota</taxon>
        <taxon>Viridiplantae</taxon>
        <taxon>Chlorophyta</taxon>
        <taxon>core chlorophytes</taxon>
        <taxon>Chlorophyceae</taxon>
        <taxon>CS clade</taxon>
        <taxon>Sphaeropleales</taxon>
        <taxon>Scenedesmaceae</taxon>
        <taxon>Tetradesmus</taxon>
    </lineage>
</organism>
<dbReference type="SUPFAM" id="SSF57938">
    <property type="entry name" value="DnaJ/Hsp40 cysteine-rich domain"/>
    <property type="match status" value="1"/>
</dbReference>
<name>A0A383W2A1_TETOB</name>
<keyword evidence="2" id="KW-1185">Reference proteome</keyword>
<protein>
    <recommendedName>
        <fullName evidence="3">CR-type domain-containing protein</fullName>
    </recommendedName>
</protein>
<sequence length="150" mass="15715">MVPVCCCCQGTALLPRSSASACSALPLRALNSIKHRQLKPPSALQEHGTEALAFAAAAALGGPPLAKAVYEELQPKRCKTCLGTGYILCTTCQGRGQVGLSLPGEARSVSSCSQCGRRGHQKCDQCNATGITNYWLWQPASDPGWGPRGS</sequence>
<dbReference type="Proteomes" id="UP000256970">
    <property type="component" value="Unassembled WGS sequence"/>
</dbReference>
<dbReference type="InterPro" id="IPR036410">
    <property type="entry name" value="HSP_DnaJ_Cys-rich_dom_sf"/>
</dbReference>
<evidence type="ECO:0000313" key="1">
    <source>
        <dbReference type="EMBL" id="SZX71269.1"/>
    </source>
</evidence>
<gene>
    <name evidence="1" type="ORF">BQ4739_LOCUS11404</name>
</gene>
<reference evidence="1 2" key="1">
    <citation type="submission" date="2016-10" db="EMBL/GenBank/DDBJ databases">
        <authorList>
            <person name="Cai Z."/>
        </authorList>
    </citation>
    <scope>NUCLEOTIDE SEQUENCE [LARGE SCALE GENOMIC DNA]</scope>
</reference>
<dbReference type="AlphaFoldDB" id="A0A383W2A1"/>
<accession>A0A383W2A1</accession>